<dbReference type="Proteomes" id="UP001345219">
    <property type="component" value="Chromosome 21"/>
</dbReference>
<evidence type="ECO:0000313" key="2">
    <source>
        <dbReference type="EMBL" id="KAK4749162.1"/>
    </source>
</evidence>
<evidence type="ECO:0000256" key="1">
    <source>
        <dbReference type="SAM" id="SignalP"/>
    </source>
</evidence>
<sequence>MIILVELLLTLGRVSMCFMICFEETIIVCVDTYLIGACGGKILKLIQIGNLYPFTENTLENLSQIDMGENPLARYPLLNLPYIALCKLICLVASFTTSDIKVYF</sequence>
<proteinExistence type="predicted"/>
<organism evidence="2 3">
    <name type="scientific">Trapa incisa</name>
    <dbReference type="NCBI Taxonomy" id="236973"/>
    <lineage>
        <taxon>Eukaryota</taxon>
        <taxon>Viridiplantae</taxon>
        <taxon>Streptophyta</taxon>
        <taxon>Embryophyta</taxon>
        <taxon>Tracheophyta</taxon>
        <taxon>Spermatophyta</taxon>
        <taxon>Magnoliopsida</taxon>
        <taxon>eudicotyledons</taxon>
        <taxon>Gunneridae</taxon>
        <taxon>Pentapetalae</taxon>
        <taxon>rosids</taxon>
        <taxon>malvids</taxon>
        <taxon>Myrtales</taxon>
        <taxon>Lythraceae</taxon>
        <taxon>Trapa</taxon>
    </lineage>
</organism>
<protein>
    <submittedName>
        <fullName evidence="2">Uncharacterized protein</fullName>
    </submittedName>
</protein>
<feature type="chain" id="PRO_5043036980" evidence="1">
    <location>
        <begin position="18"/>
        <end position="104"/>
    </location>
</feature>
<keyword evidence="3" id="KW-1185">Reference proteome</keyword>
<dbReference type="EMBL" id="JAXIOK010000018">
    <property type="protein sequence ID" value="KAK4749162.1"/>
    <property type="molecule type" value="Genomic_DNA"/>
</dbReference>
<name>A0AAN7GY33_9MYRT</name>
<keyword evidence="1" id="KW-0732">Signal</keyword>
<gene>
    <name evidence="2" type="ORF">SAY87_026611</name>
</gene>
<feature type="signal peptide" evidence="1">
    <location>
        <begin position="1"/>
        <end position="17"/>
    </location>
</feature>
<reference evidence="2 3" key="1">
    <citation type="journal article" date="2023" name="Hortic Res">
        <title>Pangenome of water caltrop reveals structural variations and asymmetric subgenome divergence after allopolyploidization.</title>
        <authorList>
            <person name="Zhang X."/>
            <person name="Chen Y."/>
            <person name="Wang L."/>
            <person name="Yuan Y."/>
            <person name="Fang M."/>
            <person name="Shi L."/>
            <person name="Lu R."/>
            <person name="Comes H.P."/>
            <person name="Ma Y."/>
            <person name="Chen Y."/>
            <person name="Huang G."/>
            <person name="Zhou Y."/>
            <person name="Zheng Z."/>
            <person name="Qiu Y."/>
        </authorList>
    </citation>
    <scope>NUCLEOTIDE SEQUENCE [LARGE SCALE GENOMIC DNA]</scope>
    <source>
        <tissue evidence="2">Roots</tissue>
    </source>
</reference>
<evidence type="ECO:0000313" key="3">
    <source>
        <dbReference type="Proteomes" id="UP001345219"/>
    </source>
</evidence>
<comment type="caution">
    <text evidence="2">The sequence shown here is derived from an EMBL/GenBank/DDBJ whole genome shotgun (WGS) entry which is preliminary data.</text>
</comment>
<accession>A0AAN7GY33</accession>
<dbReference type="AlphaFoldDB" id="A0AAN7GY33"/>